<organism evidence="3 4">
    <name type="scientific">Clostridium kluyveri (strain ATCC 8527 / DSM 555 / NBRC 12016 / NCIMB 10680 / K1)</name>
    <dbReference type="NCBI Taxonomy" id="431943"/>
    <lineage>
        <taxon>Bacteria</taxon>
        <taxon>Bacillati</taxon>
        <taxon>Bacillota</taxon>
        <taxon>Clostridia</taxon>
        <taxon>Eubacteriales</taxon>
        <taxon>Clostridiaceae</taxon>
        <taxon>Clostridium</taxon>
    </lineage>
</organism>
<protein>
    <submittedName>
        <fullName evidence="3">Uncharacterized protein</fullName>
    </submittedName>
</protein>
<keyword evidence="4" id="KW-1185">Reference proteome</keyword>
<proteinExistence type="predicted"/>
<gene>
    <name evidence="3" type="ordered locus">CKL_3440</name>
</gene>
<keyword evidence="2" id="KW-1133">Transmembrane helix</keyword>
<accession>A5N2U6</accession>
<dbReference type="KEGG" id="ckl:CKL_3440"/>
<evidence type="ECO:0000256" key="2">
    <source>
        <dbReference type="SAM" id="Phobius"/>
    </source>
</evidence>
<evidence type="ECO:0000313" key="3">
    <source>
        <dbReference type="EMBL" id="EDK35442.1"/>
    </source>
</evidence>
<sequence length="58" mass="6486">MTNLDPLEEKSTENNHSIVQPTEELDKITDPVPEDDISPIVLVLCTAIPMIILIILFL</sequence>
<keyword evidence="2" id="KW-0472">Membrane</keyword>
<dbReference type="AlphaFoldDB" id="A5N2U6"/>
<evidence type="ECO:0000256" key="1">
    <source>
        <dbReference type="SAM" id="MobiDB-lite"/>
    </source>
</evidence>
<dbReference type="RefSeq" id="WP_012103771.1">
    <property type="nucleotide sequence ID" value="NC_009706.1"/>
</dbReference>
<keyword evidence="2" id="KW-0812">Transmembrane</keyword>
<dbReference type="Proteomes" id="UP000002411">
    <property type="component" value="Chromosome"/>
</dbReference>
<dbReference type="EMBL" id="CP000673">
    <property type="protein sequence ID" value="EDK35442.1"/>
    <property type="molecule type" value="Genomic_DNA"/>
</dbReference>
<reference evidence="3 4" key="1">
    <citation type="journal article" date="2008" name="Proc. Natl. Acad. Sci. U.S.A.">
        <title>The genome of Clostridium kluyveri, a strict anaerobe with unique metabolic features.</title>
        <authorList>
            <person name="Seedorf H."/>
            <person name="Fricke W.F."/>
            <person name="Veith B."/>
            <person name="Brueggemann H."/>
            <person name="Liesegang H."/>
            <person name="Strittmatter A."/>
            <person name="Miethke M."/>
            <person name="Buckel W."/>
            <person name="Hinderberger J."/>
            <person name="Li F."/>
            <person name="Hagemeier C."/>
            <person name="Thauer R.K."/>
            <person name="Gottschalk G."/>
        </authorList>
    </citation>
    <scope>NUCLEOTIDE SEQUENCE [LARGE SCALE GENOMIC DNA]</scope>
    <source>
        <strain evidence="4">ATCC 8527 / DSM 555 / NCIMB 10680</strain>
    </source>
</reference>
<feature type="region of interest" description="Disordered" evidence="1">
    <location>
        <begin position="1"/>
        <end position="31"/>
    </location>
</feature>
<evidence type="ECO:0000313" key="4">
    <source>
        <dbReference type="Proteomes" id="UP000002411"/>
    </source>
</evidence>
<dbReference type="HOGENOM" id="CLU_208361_0_0_9"/>
<name>A5N2U6_CLOK5</name>
<feature type="transmembrane region" description="Helical" evidence="2">
    <location>
        <begin position="37"/>
        <end position="57"/>
    </location>
</feature>